<sequence>MKEKLSINGRSAGGLLIGVVVNMRPDLFKATIVGVPFVDVVTTMLGPTIPLTTAEWEVVKSDIQDVIDKDGEGFTMVTKKAGNAGTTTVKGYGTGDIHPNVSGSKDSNWNGGNNKRGSYNSVNKGNKGWNNRSHSGNWNRGSVSHWNHQKKHKFVAANNKSFIVDKQGQSSPDSMEKISAESCPTSDLLVNNSDSGQTEAIESKCDTRVNSNLGNHDCLNPMNDILDTMVLKVRAHSESCRAVRFINEGLVIVTGSPYCSILAIDIETGSPVSYGWMFIQLGDKYLLHKQSTKWITVMTMVPPRLEKGAGVLDKPVIEKTTPGREKSREMAPPYRVMLHNDNYNKREYVVQVLMKGGNISAITCDLSELCKDWLSILMIITSARSSISIRHLEKATVSTGKEGLLSEGNGLLEKKACYIFGSCSQLYLEQGPKLTRIGRDAVLYVESLIESIMGGFEELTNILDSEGASTRSQLKLQMAFDGQERYMKRSWEPSDKADLHFVYKDVEGVSTQWDDIQRKLRNLPPKPSAFKPDPFTPAEDEDSKTKTKSRIDKKTEELKDLEDDLDDSCFLKEYKYLQLP</sequence>
<reference evidence="4" key="1">
    <citation type="submission" date="2023-04" db="EMBL/GenBank/DDBJ databases">
        <authorList>
            <person name="Vijverberg K."/>
            <person name="Xiong W."/>
            <person name="Schranz E."/>
        </authorList>
    </citation>
    <scope>NUCLEOTIDE SEQUENCE</scope>
</reference>
<dbReference type="Pfam" id="PF02617">
    <property type="entry name" value="ClpS"/>
    <property type="match status" value="1"/>
</dbReference>
<dbReference type="AlphaFoldDB" id="A0AA35Z928"/>
<gene>
    <name evidence="4" type="ORF">LSALG_LOCUS27189</name>
</gene>
<evidence type="ECO:0008006" key="6">
    <source>
        <dbReference type="Google" id="ProtNLM"/>
    </source>
</evidence>
<feature type="compositionally biased region" description="Polar residues" evidence="1">
    <location>
        <begin position="101"/>
        <end position="116"/>
    </location>
</feature>
<dbReference type="Gene3D" id="3.40.50.1820">
    <property type="entry name" value="alpha/beta hydrolase"/>
    <property type="match status" value="1"/>
</dbReference>
<proteinExistence type="predicted"/>
<dbReference type="InterPro" id="IPR003769">
    <property type="entry name" value="ClpS_core"/>
</dbReference>
<evidence type="ECO:0000259" key="3">
    <source>
        <dbReference type="Pfam" id="PF02617"/>
    </source>
</evidence>
<dbReference type="SUPFAM" id="SSF53474">
    <property type="entry name" value="alpha/beta-Hydrolases"/>
    <property type="match status" value="1"/>
</dbReference>
<evidence type="ECO:0000256" key="1">
    <source>
        <dbReference type="SAM" id="MobiDB-lite"/>
    </source>
</evidence>
<dbReference type="EMBL" id="OX465081">
    <property type="protein sequence ID" value="CAI9287853.1"/>
    <property type="molecule type" value="Genomic_DNA"/>
</dbReference>
<dbReference type="InterPro" id="IPR001375">
    <property type="entry name" value="Peptidase_S9_cat"/>
</dbReference>
<evidence type="ECO:0000259" key="2">
    <source>
        <dbReference type="Pfam" id="PF00326"/>
    </source>
</evidence>
<dbReference type="Gene3D" id="3.30.1390.10">
    <property type="match status" value="1"/>
</dbReference>
<dbReference type="PANTHER" id="PTHR33473">
    <property type="entry name" value="ATP-DEPENDENT CLP PROTEASE ADAPTER PROTEIN CLPS1, CHLOROPLASTIC"/>
    <property type="match status" value="1"/>
</dbReference>
<keyword evidence="5" id="KW-1185">Reference proteome</keyword>
<dbReference type="InterPro" id="IPR014719">
    <property type="entry name" value="Ribosomal_bL12_C/ClpS-like"/>
</dbReference>
<feature type="domain" description="Peptidase S9 prolyl oligopeptidase catalytic" evidence="2">
    <location>
        <begin position="2"/>
        <end position="57"/>
    </location>
</feature>
<feature type="region of interest" description="Disordered" evidence="1">
    <location>
        <begin position="521"/>
        <end position="550"/>
    </location>
</feature>
<name>A0AA35Z928_LACSI</name>
<accession>A0AA35Z928</accession>
<evidence type="ECO:0000313" key="5">
    <source>
        <dbReference type="Proteomes" id="UP001177003"/>
    </source>
</evidence>
<dbReference type="SUPFAM" id="SSF54736">
    <property type="entry name" value="ClpS-like"/>
    <property type="match status" value="1"/>
</dbReference>
<dbReference type="InterPro" id="IPR029058">
    <property type="entry name" value="AB_hydrolase_fold"/>
</dbReference>
<organism evidence="4 5">
    <name type="scientific">Lactuca saligna</name>
    <name type="common">Willowleaf lettuce</name>
    <dbReference type="NCBI Taxonomy" id="75948"/>
    <lineage>
        <taxon>Eukaryota</taxon>
        <taxon>Viridiplantae</taxon>
        <taxon>Streptophyta</taxon>
        <taxon>Embryophyta</taxon>
        <taxon>Tracheophyta</taxon>
        <taxon>Spermatophyta</taxon>
        <taxon>Magnoliopsida</taxon>
        <taxon>eudicotyledons</taxon>
        <taxon>Gunneridae</taxon>
        <taxon>Pentapetalae</taxon>
        <taxon>asterids</taxon>
        <taxon>campanulids</taxon>
        <taxon>Asterales</taxon>
        <taxon>Asteraceae</taxon>
        <taxon>Cichorioideae</taxon>
        <taxon>Cichorieae</taxon>
        <taxon>Lactucinae</taxon>
        <taxon>Lactuca</taxon>
    </lineage>
</organism>
<dbReference type="GO" id="GO:0030163">
    <property type="term" value="P:protein catabolic process"/>
    <property type="evidence" value="ECO:0007669"/>
    <property type="project" value="InterPro"/>
</dbReference>
<dbReference type="InterPro" id="IPR022935">
    <property type="entry name" value="ClpS"/>
</dbReference>
<dbReference type="PANTHER" id="PTHR33473:SF17">
    <property type="entry name" value="ATP-DEPENDENT CLP PROTEASE ADAPTER PROTEIN CLPS1, CHLOROPLASTIC"/>
    <property type="match status" value="1"/>
</dbReference>
<evidence type="ECO:0000313" key="4">
    <source>
        <dbReference type="EMBL" id="CAI9287853.1"/>
    </source>
</evidence>
<dbReference type="Proteomes" id="UP001177003">
    <property type="component" value="Chromosome 5"/>
</dbReference>
<protein>
    <recommendedName>
        <fullName evidence="6">Peptidase S9 prolyl oligopeptidase catalytic domain-containing protein</fullName>
    </recommendedName>
</protein>
<feature type="region of interest" description="Disordered" evidence="1">
    <location>
        <begin position="95"/>
        <end position="116"/>
    </location>
</feature>
<dbReference type="GO" id="GO:0008236">
    <property type="term" value="F:serine-type peptidase activity"/>
    <property type="evidence" value="ECO:0007669"/>
    <property type="project" value="InterPro"/>
</dbReference>
<dbReference type="Pfam" id="PF00326">
    <property type="entry name" value="Peptidase_S9"/>
    <property type="match status" value="1"/>
</dbReference>
<dbReference type="GO" id="GO:0006508">
    <property type="term" value="P:proteolysis"/>
    <property type="evidence" value="ECO:0007669"/>
    <property type="project" value="InterPro"/>
</dbReference>
<feature type="domain" description="Adaptor protein ClpS core" evidence="3">
    <location>
        <begin position="331"/>
        <end position="355"/>
    </location>
</feature>